<reference evidence="1" key="1">
    <citation type="journal article" date="2020" name="Biotechnol. Biofuels">
        <title>New insights from the biogas microbiome by comprehensive genome-resolved metagenomics of nearly 1600 species originating from multiple anaerobic digesters.</title>
        <authorList>
            <person name="Campanaro S."/>
            <person name="Treu L."/>
            <person name="Rodriguez-R L.M."/>
            <person name="Kovalovszki A."/>
            <person name="Ziels R.M."/>
            <person name="Maus I."/>
            <person name="Zhu X."/>
            <person name="Kougias P.G."/>
            <person name="Basile A."/>
            <person name="Luo G."/>
            <person name="Schluter A."/>
            <person name="Konstantinidis K.T."/>
            <person name="Angelidaki I."/>
        </authorList>
    </citation>
    <scope>NUCLEOTIDE SEQUENCE</scope>
    <source>
        <strain evidence="1">AS06rmzACSIP_7</strain>
    </source>
</reference>
<dbReference type="Gene3D" id="3.40.50.12780">
    <property type="entry name" value="N-terminal domain of ligase-like"/>
    <property type="match status" value="1"/>
</dbReference>
<keyword evidence="1" id="KW-0436">Ligase</keyword>
<evidence type="ECO:0000313" key="2">
    <source>
        <dbReference type="Proteomes" id="UP000777265"/>
    </source>
</evidence>
<proteinExistence type="predicted"/>
<reference evidence="1" key="2">
    <citation type="submission" date="2020-01" db="EMBL/GenBank/DDBJ databases">
        <authorList>
            <person name="Campanaro S."/>
        </authorList>
    </citation>
    <scope>NUCLEOTIDE SEQUENCE</scope>
    <source>
        <strain evidence="1">AS06rmzACSIP_7</strain>
    </source>
</reference>
<dbReference type="InterPro" id="IPR053158">
    <property type="entry name" value="CapK_Type1_Caps_Biosynth"/>
</dbReference>
<dbReference type="AlphaFoldDB" id="A0A351U0S1"/>
<comment type="caution">
    <text evidence="1">The sequence shown here is derived from an EMBL/GenBank/DDBJ whole genome shotgun (WGS) entry which is preliminary data.</text>
</comment>
<sequence>MPMPFMNVVRRHLFYPLWAWKNGHGRLQFLKQYSALQFSGREELESRQLKMLKEMLSHAYRNCPYYRKVFAEAGFEPADLRDFSDMRRLPLLSKQQIQENRDALVADGFYKESLIKFKTGGSTGTSLEVLCNGEGLEKGVGVALMCFGWAGWKIGEPMGRVWGNPPIPSNWKENIRDRLVEPIIWLDTMSLNDAAADSFARAWERQGPTLLHGHAHSLFMLAEHLARKGIRHIKPKGIVSTSMMLVPSERVFIEEVFGTKVTNLYGCEEVGLIACECEKHEGMHLNILNLFVEFIRDDGSPADQEEEGDIVVTSLVNFGMPIIRYRIEDRGIPASEPCSCGRGFPLMKEMTGRVADFLMKADGTLVAGISLIERTLTKIPGIRQMQIVQESLDGLVVNVVANQCYTGDSEAALLNELKGVFGLEAKVRINIVSTIKQERSGKYRFSICRINQHSQPLGLSRAPI</sequence>
<dbReference type="GO" id="GO:0016874">
    <property type="term" value="F:ligase activity"/>
    <property type="evidence" value="ECO:0007669"/>
    <property type="project" value="UniProtKB-KW"/>
</dbReference>
<dbReference type="PANTHER" id="PTHR36932:SF1">
    <property type="entry name" value="CAPSULAR POLYSACCHARIDE BIOSYNTHESIS PROTEIN"/>
    <property type="match status" value="1"/>
</dbReference>
<name>A0A351U0S1_9BACT</name>
<dbReference type="EMBL" id="JAAYEE010000187">
    <property type="protein sequence ID" value="NLW35947.1"/>
    <property type="molecule type" value="Genomic_DNA"/>
</dbReference>
<dbReference type="Proteomes" id="UP000777265">
    <property type="component" value="Unassembled WGS sequence"/>
</dbReference>
<gene>
    <name evidence="1" type="ORF">GXY80_10775</name>
</gene>
<dbReference type="InterPro" id="IPR042099">
    <property type="entry name" value="ANL_N_sf"/>
</dbReference>
<accession>A0A351U0S1</accession>
<dbReference type="SUPFAM" id="SSF56801">
    <property type="entry name" value="Acetyl-CoA synthetase-like"/>
    <property type="match status" value="1"/>
</dbReference>
<protein>
    <submittedName>
        <fullName evidence="1">Phenylacetate--CoA ligase family protein</fullName>
    </submittedName>
</protein>
<evidence type="ECO:0000313" key="1">
    <source>
        <dbReference type="EMBL" id="NLW35947.1"/>
    </source>
</evidence>
<dbReference type="PANTHER" id="PTHR36932">
    <property type="entry name" value="CAPSULAR POLYSACCHARIDE BIOSYNTHESIS PROTEIN"/>
    <property type="match status" value="1"/>
</dbReference>
<organism evidence="1 2">
    <name type="scientific">Syntrophorhabdus aromaticivorans</name>
    <dbReference type="NCBI Taxonomy" id="328301"/>
    <lineage>
        <taxon>Bacteria</taxon>
        <taxon>Pseudomonadati</taxon>
        <taxon>Thermodesulfobacteriota</taxon>
        <taxon>Syntrophorhabdia</taxon>
        <taxon>Syntrophorhabdales</taxon>
        <taxon>Syntrophorhabdaceae</taxon>
        <taxon>Syntrophorhabdus</taxon>
    </lineage>
</organism>
<dbReference type="STRING" id="909663.GCA_000512235_02748"/>